<name>A0AAU9KPD3_9STRA</name>
<reference evidence="1 3" key="1">
    <citation type="submission" date="2021-11" db="EMBL/GenBank/DDBJ databases">
        <authorList>
            <person name="Islam A."/>
            <person name="Islam S."/>
            <person name="Flora M.S."/>
            <person name="Rahman M."/>
            <person name="Ziaur R.M."/>
            <person name="Epstein J.H."/>
            <person name="Hassan M."/>
            <person name="Klassen M."/>
            <person name="Woodard K."/>
            <person name="Webb A."/>
            <person name="Webby R.J."/>
            <person name="El Zowalaty M.E."/>
        </authorList>
    </citation>
    <scope>NUCLEOTIDE SEQUENCE</scope>
    <source>
        <strain evidence="2">Pbs1</strain>
        <strain evidence="1">Pbs3</strain>
    </source>
</reference>
<dbReference type="EMBL" id="CAKKTJ010000100">
    <property type="protein sequence ID" value="CAH0474239.1"/>
    <property type="molecule type" value="Genomic_DNA"/>
</dbReference>
<dbReference type="InterPro" id="IPR011993">
    <property type="entry name" value="PH-like_dom_sf"/>
</dbReference>
<comment type="caution">
    <text evidence="1">The sequence shown here is derived from an EMBL/GenBank/DDBJ whole genome shotgun (WGS) entry which is preliminary data.</text>
</comment>
<accession>A0AAU9KPD3</accession>
<protein>
    <recommendedName>
        <fullName evidence="5">PH domain-containing protein</fullName>
    </recommendedName>
</protein>
<keyword evidence="3" id="KW-1185">Reference proteome</keyword>
<dbReference type="Proteomes" id="UP001158986">
    <property type="component" value="Unassembled WGS sequence"/>
</dbReference>
<evidence type="ECO:0000313" key="1">
    <source>
        <dbReference type="EMBL" id="CAH0474239.1"/>
    </source>
</evidence>
<gene>
    <name evidence="2" type="ORF">PBS001_LOCUS929</name>
    <name evidence="1" type="ORF">PBS003_LOCUS1100</name>
</gene>
<dbReference type="SUPFAM" id="SSF50729">
    <property type="entry name" value="PH domain-like"/>
    <property type="match status" value="1"/>
</dbReference>
<dbReference type="EMBL" id="CAKLCB010000056">
    <property type="protein sequence ID" value="CAH0514162.1"/>
    <property type="molecule type" value="Genomic_DNA"/>
</dbReference>
<sequence>MSRQGYLIVYDKCNHPAICYFSLEDGFLRQYATMECTKCLREIQLSGCKLTIKAQKRTEGVPNSFFLETRRVFVKDRSYTLGNTKRIEFSACSSDDRKEWGKALFSWQRYYWRDPQTSSSSEKSVIASETHFQLEQIIAKYFVQKPTSRHSISFVAANHPLSFLRRNVYALQRSLSLTVASTSVNATKLETNEEPTDNMKDKLAKEEYPEAAKSNNICEATAVTPHYFSGRFSHNINQETH</sequence>
<evidence type="ECO:0008006" key="5">
    <source>
        <dbReference type="Google" id="ProtNLM"/>
    </source>
</evidence>
<evidence type="ECO:0000313" key="2">
    <source>
        <dbReference type="EMBL" id="CAH0514162.1"/>
    </source>
</evidence>
<evidence type="ECO:0000313" key="4">
    <source>
        <dbReference type="Proteomes" id="UP001160483"/>
    </source>
</evidence>
<dbReference type="AlphaFoldDB" id="A0AAU9KPD3"/>
<dbReference type="Proteomes" id="UP001160483">
    <property type="component" value="Unassembled WGS sequence"/>
</dbReference>
<dbReference type="Gene3D" id="2.30.29.30">
    <property type="entry name" value="Pleckstrin-homology domain (PH domain)/Phosphotyrosine-binding domain (PTB)"/>
    <property type="match status" value="1"/>
</dbReference>
<proteinExistence type="predicted"/>
<evidence type="ECO:0000313" key="3">
    <source>
        <dbReference type="Proteomes" id="UP001158986"/>
    </source>
</evidence>
<organism evidence="1 4">
    <name type="scientific">Peronospora belbahrii</name>
    <dbReference type="NCBI Taxonomy" id="622444"/>
    <lineage>
        <taxon>Eukaryota</taxon>
        <taxon>Sar</taxon>
        <taxon>Stramenopiles</taxon>
        <taxon>Oomycota</taxon>
        <taxon>Peronosporomycetes</taxon>
        <taxon>Peronosporales</taxon>
        <taxon>Peronosporaceae</taxon>
        <taxon>Peronospora</taxon>
    </lineage>
</organism>